<sequence length="141" mass="15931">MTIYLIVFVGLSWLLQSMLGLGQVRNFNRRYAELRSMGRVAIGKRTGKFRAGTLVMFVINRDNVILKAVKMQGVTVFSRVRDMKGFEGKILPELSESDLTQVNALTRIAIKDALSNFDIITKGGELQIKKTWLEKLIPAKK</sequence>
<gene>
    <name evidence="1" type="ORF">PWYN_06575</name>
</gene>
<dbReference type="EMBL" id="JQCR01000002">
    <property type="protein sequence ID" value="KGE19051.1"/>
    <property type="molecule type" value="Genomic_DNA"/>
</dbReference>
<reference evidence="1 2" key="2">
    <citation type="submission" date="2014-10" db="EMBL/GenBank/DDBJ databases">
        <title>Comparative genomics of the Paenibacillus odorifer group.</title>
        <authorList>
            <person name="Tsai Y.-C."/>
            <person name="Martin N."/>
            <person name="Korlach J."/>
            <person name="Wiedmann M."/>
        </authorList>
    </citation>
    <scope>NUCLEOTIDE SEQUENCE [LARGE SCALE GENOMIC DNA]</scope>
    <source>
        <strain evidence="1 2">DSM 18334</strain>
    </source>
</reference>
<organism evidence="1 2">
    <name type="scientific">Paenibacillus wynnii</name>
    <dbReference type="NCBI Taxonomy" id="268407"/>
    <lineage>
        <taxon>Bacteria</taxon>
        <taxon>Bacillati</taxon>
        <taxon>Bacillota</taxon>
        <taxon>Bacilli</taxon>
        <taxon>Bacillales</taxon>
        <taxon>Paenibacillaceae</taxon>
        <taxon>Paenibacillus</taxon>
    </lineage>
</organism>
<evidence type="ECO:0000313" key="1">
    <source>
        <dbReference type="EMBL" id="KGE19051.1"/>
    </source>
</evidence>
<dbReference type="RefSeq" id="WP_036649603.1">
    <property type="nucleotide sequence ID" value="NZ_JQCR01000002.1"/>
</dbReference>
<dbReference type="Proteomes" id="UP000029734">
    <property type="component" value="Unassembled WGS sequence"/>
</dbReference>
<name>A0A098MAG6_9BACL</name>
<reference evidence="1 2" key="1">
    <citation type="submission" date="2014-08" db="EMBL/GenBank/DDBJ databases">
        <authorList>
            <person name="den Bakker H.C."/>
        </authorList>
    </citation>
    <scope>NUCLEOTIDE SEQUENCE [LARGE SCALE GENOMIC DNA]</scope>
    <source>
        <strain evidence="1 2">DSM 18334</strain>
    </source>
</reference>
<dbReference type="eggNOG" id="COG4578">
    <property type="taxonomic scope" value="Bacteria"/>
</dbReference>
<comment type="caution">
    <text evidence="1">The sequence shown here is derived from an EMBL/GenBank/DDBJ whole genome shotgun (WGS) entry which is preliminary data.</text>
</comment>
<evidence type="ECO:0000313" key="2">
    <source>
        <dbReference type="Proteomes" id="UP000029734"/>
    </source>
</evidence>
<dbReference type="InterPro" id="IPR009693">
    <property type="entry name" value="Glucitol_operon_activator"/>
</dbReference>
<dbReference type="Pfam" id="PF06923">
    <property type="entry name" value="GutM"/>
    <property type="match status" value="1"/>
</dbReference>
<protein>
    <submittedName>
        <fullName evidence="1">Glucitol operon activator</fullName>
    </submittedName>
</protein>
<dbReference type="OrthoDB" id="9096700at2"/>
<proteinExistence type="predicted"/>
<keyword evidence="2" id="KW-1185">Reference proteome</keyword>
<dbReference type="AlphaFoldDB" id="A0A098MAG6"/>
<dbReference type="PIRSF" id="PIRSF011474">
    <property type="entry name" value="Glucitol_operon_activator"/>
    <property type="match status" value="1"/>
</dbReference>
<dbReference type="STRING" id="268407.PWYN_06575"/>
<accession>A0A098MAG6</accession>